<proteinExistence type="predicted"/>
<name>B3ENM2_CHLPB</name>
<sequence length="102" mass="11616">MDSLSYFEQEMVSSIPPGCHPRARPVKSGFVFHRPYTGIHRLYFEASEAPSKNSELFFIFFLTFDFLPLTLFVDGCRITPCNNLNSTQGGMTVCGFELFYVV</sequence>
<reference evidence="1" key="1">
    <citation type="submission" date="2008-06" db="EMBL/GenBank/DDBJ databases">
        <title>Complete sequence of Chlorobium phaeobacteroides BS1.</title>
        <authorList>
            <consortium name="US DOE Joint Genome Institute"/>
            <person name="Lucas S."/>
            <person name="Copeland A."/>
            <person name="Lapidus A."/>
            <person name="Glavina del Rio T."/>
            <person name="Dalin E."/>
            <person name="Tice H."/>
            <person name="Bruce D."/>
            <person name="Goodwin L."/>
            <person name="Pitluck S."/>
            <person name="Schmutz J."/>
            <person name="Larimer F."/>
            <person name="Land M."/>
            <person name="Hauser L."/>
            <person name="Kyrpides N."/>
            <person name="Ovchinnikova G."/>
            <person name="Li T."/>
            <person name="Liu Z."/>
            <person name="Zhao F."/>
            <person name="Overmann J."/>
            <person name="Bryant D.A."/>
            <person name="Richardson P."/>
        </authorList>
    </citation>
    <scope>NUCLEOTIDE SEQUENCE [LARGE SCALE GENOMIC DNA]</scope>
    <source>
        <strain evidence="1">BS1</strain>
    </source>
</reference>
<protein>
    <submittedName>
        <fullName evidence="1">Uncharacterized protein</fullName>
    </submittedName>
</protein>
<dbReference type="AlphaFoldDB" id="B3ENM2"/>
<dbReference type="HOGENOM" id="CLU_2272378_0_0_10"/>
<gene>
    <name evidence="1" type="ordered locus">Cphamn1_2206</name>
</gene>
<accession>B3ENM2</accession>
<dbReference type="EMBL" id="CP001101">
    <property type="protein sequence ID" value="ACE05111.1"/>
    <property type="molecule type" value="Genomic_DNA"/>
</dbReference>
<dbReference type="KEGG" id="cpb:Cphamn1_2206"/>
<evidence type="ECO:0000313" key="1">
    <source>
        <dbReference type="EMBL" id="ACE05111.1"/>
    </source>
</evidence>
<organism evidence="1">
    <name type="scientific">Chlorobium phaeobacteroides (strain BS1)</name>
    <dbReference type="NCBI Taxonomy" id="331678"/>
    <lineage>
        <taxon>Bacteria</taxon>
        <taxon>Pseudomonadati</taxon>
        <taxon>Chlorobiota</taxon>
        <taxon>Chlorobiia</taxon>
        <taxon>Chlorobiales</taxon>
        <taxon>Chlorobiaceae</taxon>
        <taxon>Chlorobium/Pelodictyon group</taxon>
        <taxon>Chlorobium</taxon>
    </lineage>
</organism>